<reference evidence="11 12" key="1">
    <citation type="submission" date="2017-12" db="EMBL/GenBank/DDBJ databases">
        <title>The draft genome sequence of Brumimicrobium saltpan LHR20.</title>
        <authorList>
            <person name="Do Z.-J."/>
            <person name="Luo H.-R."/>
        </authorList>
    </citation>
    <scope>NUCLEOTIDE SEQUENCE [LARGE SCALE GENOMIC DNA]</scope>
    <source>
        <strain evidence="11 12">LHR20</strain>
    </source>
</reference>
<dbReference type="Pfam" id="PF01694">
    <property type="entry name" value="Rhomboid"/>
    <property type="match status" value="1"/>
</dbReference>
<feature type="domain" description="DUF6576" evidence="10">
    <location>
        <begin position="262"/>
        <end position="302"/>
    </location>
</feature>
<evidence type="ECO:0000259" key="10">
    <source>
        <dbReference type="Pfam" id="PF20216"/>
    </source>
</evidence>
<dbReference type="Proteomes" id="UP000236654">
    <property type="component" value="Unassembled WGS sequence"/>
</dbReference>
<dbReference type="AlphaFoldDB" id="A0A2I0R175"/>
<evidence type="ECO:0000256" key="7">
    <source>
        <dbReference type="SAM" id="MobiDB-lite"/>
    </source>
</evidence>
<dbReference type="Gene3D" id="1.20.1540.10">
    <property type="entry name" value="Rhomboid-like"/>
    <property type="match status" value="1"/>
</dbReference>
<dbReference type="OrthoDB" id="680602at2"/>
<comment type="subcellular location">
    <subcellularLocation>
        <location evidence="1">Membrane</location>
        <topology evidence="1">Multi-pass membrane protein</topology>
    </subcellularLocation>
</comment>
<protein>
    <submittedName>
        <fullName evidence="11">Uncharacterized protein</fullName>
    </submittedName>
</protein>
<dbReference type="PANTHER" id="PTHR43731:SF14">
    <property type="entry name" value="PRESENILIN-ASSOCIATED RHOMBOID-LIKE PROTEIN, MITOCHONDRIAL"/>
    <property type="match status" value="1"/>
</dbReference>
<dbReference type="InterPro" id="IPR035952">
    <property type="entry name" value="Rhomboid-like_sf"/>
</dbReference>
<evidence type="ECO:0000313" key="12">
    <source>
        <dbReference type="Proteomes" id="UP000236654"/>
    </source>
</evidence>
<evidence type="ECO:0000256" key="5">
    <source>
        <dbReference type="ARBA" id="ARBA00022989"/>
    </source>
</evidence>
<evidence type="ECO:0000256" key="1">
    <source>
        <dbReference type="ARBA" id="ARBA00004141"/>
    </source>
</evidence>
<evidence type="ECO:0000256" key="2">
    <source>
        <dbReference type="ARBA" id="ARBA00009045"/>
    </source>
</evidence>
<evidence type="ECO:0000256" key="6">
    <source>
        <dbReference type="ARBA" id="ARBA00023136"/>
    </source>
</evidence>
<dbReference type="EMBL" id="PJNI01000011">
    <property type="protein sequence ID" value="PKR80328.1"/>
    <property type="molecule type" value="Genomic_DNA"/>
</dbReference>
<evidence type="ECO:0000313" key="11">
    <source>
        <dbReference type="EMBL" id="PKR80328.1"/>
    </source>
</evidence>
<dbReference type="Pfam" id="PF20216">
    <property type="entry name" value="DUF6576"/>
    <property type="match status" value="1"/>
</dbReference>
<dbReference type="PANTHER" id="PTHR43731">
    <property type="entry name" value="RHOMBOID PROTEASE"/>
    <property type="match status" value="1"/>
</dbReference>
<proteinExistence type="inferred from homology"/>
<name>A0A2I0R175_9FLAO</name>
<feature type="transmembrane region" description="Helical" evidence="8">
    <location>
        <begin position="20"/>
        <end position="42"/>
    </location>
</feature>
<evidence type="ECO:0000256" key="3">
    <source>
        <dbReference type="ARBA" id="ARBA00022692"/>
    </source>
</evidence>
<comment type="caution">
    <text evidence="11">The sequence shown here is derived from an EMBL/GenBank/DDBJ whole genome shotgun (WGS) entry which is preliminary data.</text>
</comment>
<feature type="transmembrane region" description="Helical" evidence="8">
    <location>
        <begin position="199"/>
        <end position="218"/>
    </location>
</feature>
<gene>
    <name evidence="11" type="ORF">CW751_10780</name>
</gene>
<feature type="transmembrane region" description="Helical" evidence="8">
    <location>
        <begin position="112"/>
        <end position="134"/>
    </location>
</feature>
<keyword evidence="3 8" id="KW-0812">Transmembrane</keyword>
<comment type="similarity">
    <text evidence="2">Belongs to the peptidase S54 family.</text>
</comment>
<accession>A0A2I0R175</accession>
<dbReference type="GO" id="GO:0004252">
    <property type="term" value="F:serine-type endopeptidase activity"/>
    <property type="evidence" value="ECO:0007669"/>
    <property type="project" value="InterPro"/>
</dbReference>
<feature type="domain" description="Peptidase S54 rhomboid" evidence="9">
    <location>
        <begin position="72"/>
        <end position="217"/>
    </location>
</feature>
<feature type="transmembrane region" description="Helical" evidence="8">
    <location>
        <begin position="140"/>
        <end position="160"/>
    </location>
</feature>
<dbReference type="SUPFAM" id="SSF144091">
    <property type="entry name" value="Rhomboid-like"/>
    <property type="match status" value="1"/>
</dbReference>
<evidence type="ECO:0000256" key="4">
    <source>
        <dbReference type="ARBA" id="ARBA00022801"/>
    </source>
</evidence>
<evidence type="ECO:0000256" key="8">
    <source>
        <dbReference type="SAM" id="Phobius"/>
    </source>
</evidence>
<dbReference type="InterPro" id="IPR022764">
    <property type="entry name" value="Peptidase_S54_rhomboid_dom"/>
</dbReference>
<feature type="transmembrane region" description="Helical" evidence="8">
    <location>
        <begin position="74"/>
        <end position="100"/>
    </location>
</feature>
<sequence>MNRTFTDEVKYQWNNGGMHIKLMGINLVVFILINVLLVLGSLSVSSGNPNPMEGIVFDIFTLRGDVKGFLTHPWGIFTSIFAHFDFMHIAFNMLFFYFISRFFLMYFSNKRMLYTYILGGIAGGLFQILAYAVFPKLQGMQTFVVGASGAVNAVFMAAAFYRPMAEVHLFGLVKVKMIYIALFYILIDLFNMGGSGNVAHFAHLGGAAFGFLSIYKIGSKNNVVNFTQTTIENLKTSLSSKPKMKAKKGGKSFSNTSAKKQTDEEYNLNKKKKQEEIDAILDKISKSGYDSLTKREKQVLFDQSR</sequence>
<keyword evidence="4" id="KW-0378">Hydrolase</keyword>
<keyword evidence="5 8" id="KW-1133">Transmembrane helix</keyword>
<dbReference type="InterPro" id="IPR046483">
    <property type="entry name" value="DUF6576"/>
</dbReference>
<dbReference type="GO" id="GO:0016020">
    <property type="term" value="C:membrane"/>
    <property type="evidence" value="ECO:0007669"/>
    <property type="project" value="UniProtKB-SubCell"/>
</dbReference>
<dbReference type="RefSeq" id="WP_101335040.1">
    <property type="nucleotide sequence ID" value="NZ_PJNI01000011.1"/>
</dbReference>
<keyword evidence="6 8" id="KW-0472">Membrane</keyword>
<feature type="transmembrane region" description="Helical" evidence="8">
    <location>
        <begin position="167"/>
        <end position="187"/>
    </location>
</feature>
<organism evidence="11 12">
    <name type="scientific">Brumimicrobium salinarum</name>
    <dbReference type="NCBI Taxonomy" id="2058658"/>
    <lineage>
        <taxon>Bacteria</taxon>
        <taxon>Pseudomonadati</taxon>
        <taxon>Bacteroidota</taxon>
        <taxon>Flavobacteriia</taxon>
        <taxon>Flavobacteriales</taxon>
        <taxon>Crocinitomicaceae</taxon>
        <taxon>Brumimicrobium</taxon>
    </lineage>
</organism>
<keyword evidence="12" id="KW-1185">Reference proteome</keyword>
<feature type="region of interest" description="Disordered" evidence="7">
    <location>
        <begin position="242"/>
        <end position="268"/>
    </location>
</feature>
<dbReference type="InterPro" id="IPR050925">
    <property type="entry name" value="Rhomboid_protease_S54"/>
</dbReference>
<evidence type="ECO:0000259" key="9">
    <source>
        <dbReference type="Pfam" id="PF01694"/>
    </source>
</evidence>